<dbReference type="GO" id="GO:0016787">
    <property type="term" value="F:hydrolase activity"/>
    <property type="evidence" value="ECO:0007669"/>
    <property type="project" value="UniProtKB-KW"/>
</dbReference>
<dbReference type="InterPro" id="IPR030385">
    <property type="entry name" value="G_IRG_dom"/>
</dbReference>
<dbReference type="InterPro" id="IPR027417">
    <property type="entry name" value="P-loop_NTPase"/>
</dbReference>
<comment type="caution">
    <text evidence="6">The sequence shown here is derived from an EMBL/GenBank/DDBJ whole genome shotgun (WGS) entry which is preliminary data.</text>
</comment>
<keyword evidence="4" id="KW-0342">GTP-binding</keyword>
<dbReference type="InterPro" id="IPR007743">
    <property type="entry name" value="Immunity-related_GTPase-like"/>
</dbReference>
<dbReference type="EMBL" id="MU825874">
    <property type="protein sequence ID" value="KAJ7387307.1"/>
    <property type="molecule type" value="Genomic_DNA"/>
</dbReference>
<sequence length="372" mass="42286">MDFTGINLEEVKEYVDRNGVSNIEEFFKKTLERWQNIEMNIGITGNSGAGKSSFINAIRGLDNDDEKAAKVGVTETTLEPKCYDHPTNSKIKYWDLPGIGTPKYPDLETYCRKVQLERYSAFLVFTIDRFTENDQKLAKKIQSTDRSFFFIRAKIDQNVLAEKRKRSFNEDAMLQKIRRYSLENLVDEDGKQLGNEQKIFLISNHYPAKWDFPRLTQAILDALPSFQRESLALSLGTLTSLLTEALQRKVQILKDRLWVVASASAAVAVVPLSGGVHVAMNEISFYRSQLGLPEEGSQNFEMLSESTQRDLKAIGELMAEYAAEQEATRWIPFVSGAMSYGSTCSFLKQCLEKMEKTALLVLQEAYLNFKID</sequence>
<evidence type="ECO:0000256" key="2">
    <source>
        <dbReference type="ARBA" id="ARBA00022741"/>
    </source>
</evidence>
<accession>A0A9W9ZSY0</accession>
<evidence type="ECO:0000313" key="7">
    <source>
        <dbReference type="Proteomes" id="UP001163046"/>
    </source>
</evidence>
<gene>
    <name evidence="6" type="ORF">OS493_004290</name>
</gene>
<dbReference type="GO" id="GO:0016020">
    <property type="term" value="C:membrane"/>
    <property type="evidence" value="ECO:0007669"/>
    <property type="project" value="InterPro"/>
</dbReference>
<dbReference type="GO" id="GO:0005525">
    <property type="term" value="F:GTP binding"/>
    <property type="evidence" value="ECO:0007669"/>
    <property type="project" value="UniProtKB-KW"/>
</dbReference>
<dbReference type="PANTHER" id="PTHR32341">
    <property type="entry name" value="INTERFERON-INDUCIBLE GTPASE"/>
    <property type="match status" value="1"/>
</dbReference>
<dbReference type="Pfam" id="PF05049">
    <property type="entry name" value="IIGP"/>
    <property type="match status" value="1"/>
</dbReference>
<evidence type="ECO:0000256" key="1">
    <source>
        <dbReference type="ARBA" id="ARBA00005429"/>
    </source>
</evidence>
<evidence type="ECO:0000256" key="4">
    <source>
        <dbReference type="ARBA" id="ARBA00023134"/>
    </source>
</evidence>
<organism evidence="6 7">
    <name type="scientific">Desmophyllum pertusum</name>
    <dbReference type="NCBI Taxonomy" id="174260"/>
    <lineage>
        <taxon>Eukaryota</taxon>
        <taxon>Metazoa</taxon>
        <taxon>Cnidaria</taxon>
        <taxon>Anthozoa</taxon>
        <taxon>Hexacorallia</taxon>
        <taxon>Scleractinia</taxon>
        <taxon>Caryophylliina</taxon>
        <taxon>Caryophylliidae</taxon>
        <taxon>Desmophyllum</taxon>
    </lineage>
</organism>
<proteinExistence type="inferred from homology"/>
<dbReference type="AlphaFoldDB" id="A0A9W9ZSY0"/>
<dbReference type="FunFam" id="3.40.50.300:FF:000541">
    <property type="entry name" value="Immunity related GTPase M"/>
    <property type="match status" value="1"/>
</dbReference>
<dbReference type="Gene3D" id="3.40.50.300">
    <property type="entry name" value="P-loop containing nucleotide triphosphate hydrolases"/>
    <property type="match status" value="1"/>
</dbReference>
<dbReference type="SUPFAM" id="SSF52540">
    <property type="entry name" value="P-loop containing nucleoside triphosphate hydrolases"/>
    <property type="match status" value="1"/>
</dbReference>
<keyword evidence="3" id="KW-0378">Hydrolase</keyword>
<evidence type="ECO:0000259" key="5">
    <source>
        <dbReference type="PROSITE" id="PS51716"/>
    </source>
</evidence>
<evidence type="ECO:0000313" key="6">
    <source>
        <dbReference type="EMBL" id="KAJ7387307.1"/>
    </source>
</evidence>
<name>A0A9W9ZSY0_9CNID</name>
<dbReference type="OrthoDB" id="422720at2759"/>
<keyword evidence="2" id="KW-0547">Nucleotide-binding</keyword>
<comment type="similarity">
    <text evidence="1">Belongs to the TRAFAC class dynamin-like GTPase superfamily. IRG family.</text>
</comment>
<protein>
    <recommendedName>
        <fullName evidence="5">IRG-type G domain-containing protein</fullName>
    </recommendedName>
</protein>
<dbReference type="PROSITE" id="PS51716">
    <property type="entry name" value="G_IRG"/>
    <property type="match status" value="1"/>
</dbReference>
<dbReference type="InterPro" id="IPR051515">
    <property type="entry name" value="IRG"/>
</dbReference>
<dbReference type="PANTHER" id="PTHR32341:SF10">
    <property type="entry name" value="INTERFERON-INDUCIBLE GTPASE 5"/>
    <property type="match status" value="1"/>
</dbReference>
<reference evidence="6" key="1">
    <citation type="submission" date="2023-01" db="EMBL/GenBank/DDBJ databases">
        <title>Genome assembly of the deep-sea coral Lophelia pertusa.</title>
        <authorList>
            <person name="Herrera S."/>
            <person name="Cordes E."/>
        </authorList>
    </citation>
    <scope>NUCLEOTIDE SEQUENCE</scope>
    <source>
        <strain evidence="6">USNM1676648</strain>
        <tissue evidence="6">Polyp</tissue>
    </source>
</reference>
<feature type="domain" description="IRG-type G" evidence="5">
    <location>
        <begin position="37"/>
        <end position="222"/>
    </location>
</feature>
<keyword evidence="7" id="KW-1185">Reference proteome</keyword>
<evidence type="ECO:0000256" key="3">
    <source>
        <dbReference type="ARBA" id="ARBA00022801"/>
    </source>
</evidence>
<dbReference type="Proteomes" id="UP001163046">
    <property type="component" value="Unassembled WGS sequence"/>
</dbReference>